<dbReference type="InterPro" id="IPR041698">
    <property type="entry name" value="Methyltransf_25"/>
</dbReference>
<dbReference type="Gene3D" id="3.40.50.150">
    <property type="entry name" value="Vaccinia Virus protein VP39"/>
    <property type="match status" value="1"/>
</dbReference>
<sequence length="221" mass="23735">MPRSSLCEVTSYLDEIRVSYDTVATDYAKLVGSAGSWEIPLLTNFATLVGSTGAVLDVGCGPGRVTGLLQSLGLPAFGIDLSPGMIEVARRDYPDFRFEVGSMTALDLPDGELGGIVSWWSSIHLPPNAYETAFAEFHRVLRPGGQLLVGFHEGTQTRHVTSAYGGHPMSIYVHHRTPDQVASVGTAAGFTPHSTFVTDLDSTRRGACVFFRKPDNSVAES</sequence>
<dbReference type="KEGG" id="kqi:F1D05_19585"/>
<evidence type="ECO:0000259" key="1">
    <source>
        <dbReference type="Pfam" id="PF13649"/>
    </source>
</evidence>
<dbReference type="PANTHER" id="PTHR42912:SF45">
    <property type="entry name" value="23S RRNA (GUANINE(745)-N(1))-METHYLTRANSFERASE"/>
    <property type="match status" value="1"/>
</dbReference>
<gene>
    <name evidence="2" type="ORF">F1D05_19585</name>
</gene>
<proteinExistence type="predicted"/>
<accession>A0A7G6X0F6</accession>
<keyword evidence="3" id="KW-1185">Reference proteome</keyword>
<dbReference type="PANTHER" id="PTHR42912">
    <property type="entry name" value="METHYLTRANSFERASE"/>
    <property type="match status" value="1"/>
</dbReference>
<dbReference type="Pfam" id="PF13649">
    <property type="entry name" value="Methyltransf_25"/>
    <property type="match status" value="1"/>
</dbReference>
<feature type="domain" description="Methyltransferase" evidence="1">
    <location>
        <begin position="55"/>
        <end position="145"/>
    </location>
</feature>
<dbReference type="InterPro" id="IPR050508">
    <property type="entry name" value="Methyltransf_Superfamily"/>
</dbReference>
<protein>
    <submittedName>
        <fullName evidence="2">Class I SAM-dependent methyltransferase</fullName>
    </submittedName>
</protein>
<reference evidence="2 3" key="2">
    <citation type="journal article" date="2020" name="Microbiol. Resour. Announc.">
        <title>Antarctic desert soil bacteria exhibit high novel natural product potential, evaluated through long-read genome sequencing and comparative genomics.</title>
        <authorList>
            <person name="Benaud N."/>
            <person name="Edwards R.J."/>
            <person name="Amos T.G."/>
            <person name="D'Agostino P.M."/>
            <person name="Gutierrez-Chavez C."/>
            <person name="Montgomery K."/>
            <person name="Nicetic I."/>
            <person name="Ferrari B.C."/>
        </authorList>
    </citation>
    <scope>NUCLEOTIDE SEQUENCE [LARGE SCALE GENOMIC DNA]</scope>
    <source>
        <strain evidence="2 3">SPB151</strain>
    </source>
</reference>
<keyword evidence="2" id="KW-0489">Methyltransferase</keyword>
<dbReference type="CDD" id="cd02440">
    <property type="entry name" value="AdoMet_MTases"/>
    <property type="match status" value="1"/>
</dbReference>
<dbReference type="InterPro" id="IPR029063">
    <property type="entry name" value="SAM-dependent_MTases_sf"/>
</dbReference>
<reference evidence="3" key="1">
    <citation type="submission" date="2019-09" db="EMBL/GenBank/DDBJ databases">
        <title>Antimicrobial potential of Antarctic Bacteria.</title>
        <authorList>
            <person name="Benaud N."/>
            <person name="Edwards R.J."/>
            <person name="Ferrari B.C."/>
        </authorList>
    </citation>
    <scope>NUCLEOTIDE SEQUENCE [LARGE SCALE GENOMIC DNA]</scope>
    <source>
        <strain evidence="3">SPB151</strain>
    </source>
</reference>
<name>A0A7G6X0F6_9ACTN</name>
<dbReference type="EMBL" id="CP043661">
    <property type="protein sequence ID" value="QNE19721.1"/>
    <property type="molecule type" value="Genomic_DNA"/>
</dbReference>
<evidence type="ECO:0000313" key="3">
    <source>
        <dbReference type="Proteomes" id="UP000515563"/>
    </source>
</evidence>
<dbReference type="GO" id="GO:0032259">
    <property type="term" value="P:methylation"/>
    <property type="evidence" value="ECO:0007669"/>
    <property type="project" value="UniProtKB-KW"/>
</dbReference>
<organism evidence="2 3">
    <name type="scientific">Kribbella qitaiheensis</name>
    <dbReference type="NCBI Taxonomy" id="1544730"/>
    <lineage>
        <taxon>Bacteria</taxon>
        <taxon>Bacillati</taxon>
        <taxon>Actinomycetota</taxon>
        <taxon>Actinomycetes</taxon>
        <taxon>Propionibacteriales</taxon>
        <taxon>Kribbellaceae</taxon>
        <taxon>Kribbella</taxon>
    </lineage>
</organism>
<dbReference type="AlphaFoldDB" id="A0A7G6X0F6"/>
<dbReference type="Proteomes" id="UP000515563">
    <property type="component" value="Chromosome"/>
</dbReference>
<dbReference type="SUPFAM" id="SSF53335">
    <property type="entry name" value="S-adenosyl-L-methionine-dependent methyltransferases"/>
    <property type="match status" value="1"/>
</dbReference>
<evidence type="ECO:0000313" key="2">
    <source>
        <dbReference type="EMBL" id="QNE19721.1"/>
    </source>
</evidence>
<dbReference type="GO" id="GO:0008168">
    <property type="term" value="F:methyltransferase activity"/>
    <property type="evidence" value="ECO:0007669"/>
    <property type="project" value="UniProtKB-KW"/>
</dbReference>
<keyword evidence="2" id="KW-0808">Transferase</keyword>